<evidence type="ECO:0000256" key="12">
    <source>
        <dbReference type="ARBA" id="ARBA00022781"/>
    </source>
</evidence>
<keyword evidence="7 19" id="KW-0349">Heme</keyword>
<comment type="pathway">
    <text evidence="2 19">Energy metabolism; oxidative phosphorylation.</text>
</comment>
<dbReference type="Gene3D" id="6.10.280.130">
    <property type="match status" value="1"/>
</dbReference>
<keyword evidence="4 19" id="KW-0813">Transport</keyword>
<keyword evidence="13 19" id="KW-0249">Electron transport</keyword>
<name>A0A4R1F367_9GAMM</name>
<comment type="caution">
    <text evidence="24">The sequence shown here is derived from an EMBL/GenBank/DDBJ whole genome shotgun (WGS) entry which is preliminary data.</text>
</comment>
<evidence type="ECO:0000259" key="23">
    <source>
        <dbReference type="PROSITE" id="PS51007"/>
    </source>
</evidence>
<evidence type="ECO:0000256" key="6">
    <source>
        <dbReference type="ARBA" id="ARBA00022519"/>
    </source>
</evidence>
<feature type="transmembrane region" description="Helical" evidence="22">
    <location>
        <begin position="40"/>
        <end position="58"/>
    </location>
</feature>
<evidence type="ECO:0000256" key="2">
    <source>
        <dbReference type="ARBA" id="ARBA00004673"/>
    </source>
</evidence>
<comment type="function">
    <text evidence="19">C-type cytochrome. Part of the cbb3-type cytochrome c oxidase complex.</text>
</comment>
<feature type="binding site" description="covalent" evidence="21">
    <location>
        <position position="249"/>
    </location>
    <ligand>
        <name>heme c</name>
        <dbReference type="ChEBI" id="CHEBI:61717"/>
        <label>2</label>
    </ligand>
</feature>
<evidence type="ECO:0000256" key="14">
    <source>
        <dbReference type="ARBA" id="ARBA00022989"/>
    </source>
</evidence>
<keyword evidence="11" id="KW-0677">Repeat</keyword>
<evidence type="ECO:0000256" key="7">
    <source>
        <dbReference type="ARBA" id="ARBA00022617"/>
    </source>
</evidence>
<dbReference type="Proteomes" id="UP000294887">
    <property type="component" value="Unassembled WGS sequence"/>
</dbReference>
<dbReference type="PANTHER" id="PTHR33751">
    <property type="entry name" value="CBB3-TYPE CYTOCHROME C OXIDASE SUBUNIT FIXP"/>
    <property type="match status" value="1"/>
</dbReference>
<dbReference type="GO" id="GO:0005506">
    <property type="term" value="F:iron ion binding"/>
    <property type="evidence" value="ECO:0007669"/>
    <property type="project" value="InterPro"/>
</dbReference>
<feature type="binding site" description="axial binding residue" evidence="20">
    <location>
        <position position="202"/>
    </location>
    <ligand>
        <name>heme c</name>
        <dbReference type="ChEBI" id="CHEBI:61717"/>
        <label>2</label>
    </ligand>
    <ligandPart>
        <name>Fe</name>
        <dbReference type="ChEBI" id="CHEBI:18248"/>
    </ligandPart>
</feature>
<feature type="binding site" description="covalent" evidence="21">
    <location>
        <position position="161"/>
    </location>
    <ligand>
        <name>heme c</name>
        <dbReference type="ChEBI" id="CHEBI:61717"/>
        <label>1</label>
    </ligand>
</feature>
<proteinExistence type="inferred from homology"/>
<organism evidence="24 25">
    <name type="scientific">Cocleimonas flava</name>
    <dbReference type="NCBI Taxonomy" id="634765"/>
    <lineage>
        <taxon>Bacteria</taxon>
        <taxon>Pseudomonadati</taxon>
        <taxon>Pseudomonadota</taxon>
        <taxon>Gammaproteobacteria</taxon>
        <taxon>Thiotrichales</taxon>
        <taxon>Thiotrichaceae</taxon>
        <taxon>Cocleimonas</taxon>
    </lineage>
</organism>
<evidence type="ECO:0000256" key="17">
    <source>
        <dbReference type="ARBA" id="ARBA00023065"/>
    </source>
</evidence>
<dbReference type="PANTHER" id="PTHR33751:SF1">
    <property type="entry name" value="CBB3-TYPE CYTOCHROME C OXIDASE SUBUNIT FIXP"/>
    <property type="match status" value="1"/>
</dbReference>
<sequence length="325" mass="35524">MSDNNSEQHKITKDPITGAETTGHVWDDDLQEFNNPLPRWWLWAFYGTIIFTIVYWVIYPSWPTGLAKDGYIPGTSTLTFKSDKIEDGKRTIAAGPEVTTHWNTRALLAVQMQTDPNELKRQEMVKKVAATPLDTVAKDPQQSAFVLAYGKGIFGDYCAACHQAGGQGVIGHYPNIIDDAWLWGSDSADIETTIRKGRKGNMPAQNTLLNPEEITEAANYVLSLSGEPVDAGLAAKGKVIFETKGCSGCHMPTGVGMKALGSANLTDKIWTQADVPGAKDMAAKITAVEHVIANGIQREMPAWESRLSNDEIKVLVAYIKLLSSE</sequence>
<dbReference type="Pfam" id="PF14715">
    <property type="entry name" value="FixP_N"/>
    <property type="match status" value="1"/>
</dbReference>
<dbReference type="InterPro" id="IPR032858">
    <property type="entry name" value="CcoP_N"/>
</dbReference>
<keyword evidence="5 19" id="KW-1003">Cell membrane</keyword>
<evidence type="ECO:0000313" key="25">
    <source>
        <dbReference type="Proteomes" id="UP000294887"/>
    </source>
</evidence>
<keyword evidence="18 19" id="KW-0472">Membrane</keyword>
<keyword evidence="14 22" id="KW-1133">Transmembrane helix</keyword>
<keyword evidence="16 19" id="KW-0408">Iron</keyword>
<dbReference type="GO" id="GO:0005886">
    <property type="term" value="C:plasma membrane"/>
    <property type="evidence" value="ECO:0007669"/>
    <property type="project" value="UniProtKB-SubCell"/>
</dbReference>
<reference evidence="24 25" key="1">
    <citation type="submission" date="2019-03" db="EMBL/GenBank/DDBJ databases">
        <title>Genomic Encyclopedia of Type Strains, Phase IV (KMG-IV): sequencing the most valuable type-strain genomes for metagenomic binning, comparative biology and taxonomic classification.</title>
        <authorList>
            <person name="Goeker M."/>
        </authorList>
    </citation>
    <scope>NUCLEOTIDE SEQUENCE [LARGE SCALE GENOMIC DNA]</scope>
    <source>
        <strain evidence="24 25">DSM 24830</strain>
    </source>
</reference>
<feature type="binding site" description="axial binding residue" evidence="20">
    <location>
        <position position="300"/>
    </location>
    <ligand>
        <name>heme c</name>
        <dbReference type="ChEBI" id="CHEBI:61717"/>
        <label>1</label>
    </ligand>
    <ligandPart>
        <name>Fe</name>
        <dbReference type="ChEBI" id="CHEBI:18248"/>
    </ligandPart>
</feature>
<dbReference type="InterPro" id="IPR008168">
    <property type="entry name" value="Cyt_C_IC"/>
</dbReference>
<dbReference type="PRINTS" id="PR00605">
    <property type="entry name" value="CYTCHROMECIC"/>
</dbReference>
<evidence type="ECO:0000313" key="24">
    <source>
        <dbReference type="EMBL" id="TCJ87002.1"/>
    </source>
</evidence>
<evidence type="ECO:0000256" key="18">
    <source>
        <dbReference type="ARBA" id="ARBA00023136"/>
    </source>
</evidence>
<evidence type="ECO:0000256" key="13">
    <source>
        <dbReference type="ARBA" id="ARBA00022982"/>
    </source>
</evidence>
<dbReference type="InterPro" id="IPR038414">
    <property type="entry name" value="CcoP_N_sf"/>
</dbReference>
<dbReference type="PROSITE" id="PS51007">
    <property type="entry name" value="CYTC"/>
    <property type="match status" value="2"/>
</dbReference>
<accession>A0A4R1F367</accession>
<evidence type="ECO:0000256" key="20">
    <source>
        <dbReference type="PIRSR" id="PIRSR000006-1"/>
    </source>
</evidence>
<dbReference type="Gene3D" id="1.10.760.10">
    <property type="entry name" value="Cytochrome c-like domain"/>
    <property type="match status" value="2"/>
</dbReference>
<keyword evidence="6 19" id="KW-0997">Cell inner membrane</keyword>
<dbReference type="InterPro" id="IPR050597">
    <property type="entry name" value="Cytochrome_c_Oxidase_Subunit"/>
</dbReference>
<evidence type="ECO:0000256" key="19">
    <source>
        <dbReference type="PIRNR" id="PIRNR000006"/>
    </source>
</evidence>
<dbReference type="PIRSF" id="PIRSF000006">
    <property type="entry name" value="Cbb3-Cox_fixP"/>
    <property type="match status" value="1"/>
</dbReference>
<evidence type="ECO:0000256" key="3">
    <source>
        <dbReference type="ARBA" id="ARBA00006113"/>
    </source>
</evidence>
<evidence type="ECO:0000256" key="22">
    <source>
        <dbReference type="SAM" id="Phobius"/>
    </source>
</evidence>
<dbReference type="EMBL" id="SMFQ01000003">
    <property type="protein sequence ID" value="TCJ87002.1"/>
    <property type="molecule type" value="Genomic_DNA"/>
</dbReference>
<dbReference type="GO" id="GO:1902600">
    <property type="term" value="P:proton transmembrane transport"/>
    <property type="evidence" value="ECO:0007669"/>
    <property type="project" value="UniProtKB-KW"/>
</dbReference>
<feature type="binding site" description="covalent" evidence="21">
    <location>
        <position position="246"/>
    </location>
    <ligand>
        <name>heme c</name>
        <dbReference type="ChEBI" id="CHEBI:61717"/>
        <label>2</label>
    </ligand>
</feature>
<keyword evidence="10 19" id="KW-0479">Metal-binding</keyword>
<evidence type="ECO:0000256" key="5">
    <source>
        <dbReference type="ARBA" id="ARBA00022475"/>
    </source>
</evidence>
<dbReference type="RefSeq" id="WP_131905320.1">
    <property type="nucleotide sequence ID" value="NZ_BAAAFU010000004.1"/>
</dbReference>
<dbReference type="InterPro" id="IPR009056">
    <property type="entry name" value="Cyt_c-like_dom"/>
</dbReference>
<dbReference type="GO" id="GO:0016491">
    <property type="term" value="F:oxidoreductase activity"/>
    <property type="evidence" value="ECO:0007669"/>
    <property type="project" value="UniProtKB-KW"/>
</dbReference>
<comment type="subunit">
    <text evidence="19">Component of the cbb3-type cytochrome c oxidase.</text>
</comment>
<evidence type="ECO:0000256" key="15">
    <source>
        <dbReference type="ARBA" id="ARBA00023002"/>
    </source>
</evidence>
<feature type="domain" description="Cytochrome c" evidence="23">
    <location>
        <begin position="232"/>
        <end position="323"/>
    </location>
</feature>
<evidence type="ECO:0000256" key="11">
    <source>
        <dbReference type="ARBA" id="ARBA00022737"/>
    </source>
</evidence>
<protein>
    <recommendedName>
        <fullName evidence="19">Cbb3-type cytochrome c oxidase subunit</fullName>
    </recommendedName>
</protein>
<dbReference type="InterPro" id="IPR036909">
    <property type="entry name" value="Cyt_c-like_dom_sf"/>
</dbReference>
<keyword evidence="17 19" id="KW-0406">Ion transport</keyword>
<dbReference type="UniPathway" id="UPA00705"/>
<feature type="binding site" description="axial binding residue" evidence="20">
    <location>
        <position position="250"/>
    </location>
    <ligand>
        <name>heme c</name>
        <dbReference type="ChEBI" id="CHEBI:61717"/>
        <label>2</label>
    </ligand>
    <ligandPart>
        <name>Fe</name>
        <dbReference type="ChEBI" id="CHEBI:18248"/>
    </ligandPart>
</feature>
<keyword evidence="15 19" id="KW-0560">Oxidoreductase</keyword>
<comment type="similarity">
    <text evidence="3 19">Belongs to the CcoP / FixP family.</text>
</comment>
<evidence type="ECO:0000256" key="1">
    <source>
        <dbReference type="ARBA" id="ARBA00004533"/>
    </source>
</evidence>
<evidence type="ECO:0000256" key="8">
    <source>
        <dbReference type="ARBA" id="ARBA00022660"/>
    </source>
</evidence>
<dbReference type="InterPro" id="IPR004678">
    <property type="entry name" value="Cyt_c_oxidase_cbb3_su3"/>
</dbReference>
<evidence type="ECO:0000256" key="9">
    <source>
        <dbReference type="ARBA" id="ARBA00022692"/>
    </source>
</evidence>
<gene>
    <name evidence="24" type="ORF">EV695_1503</name>
</gene>
<keyword evidence="12 19" id="KW-0375">Hydrogen ion transport</keyword>
<comment type="subcellular location">
    <subcellularLocation>
        <location evidence="1 19">Cell inner membrane</location>
    </subcellularLocation>
</comment>
<keyword evidence="25" id="KW-1185">Reference proteome</keyword>
<dbReference type="GO" id="GO:0020037">
    <property type="term" value="F:heme binding"/>
    <property type="evidence" value="ECO:0007669"/>
    <property type="project" value="InterPro"/>
</dbReference>
<feature type="domain" description="Cytochrome c" evidence="23">
    <location>
        <begin position="145"/>
        <end position="225"/>
    </location>
</feature>
<evidence type="ECO:0000256" key="4">
    <source>
        <dbReference type="ARBA" id="ARBA00022448"/>
    </source>
</evidence>
<feature type="binding site" description="covalent" evidence="21">
    <location>
        <position position="158"/>
    </location>
    <ligand>
        <name>heme c</name>
        <dbReference type="ChEBI" id="CHEBI:61717"/>
        <label>1</label>
    </ligand>
</feature>
<comment type="cofactor">
    <cofactor evidence="19 21">
        <name>heme c</name>
        <dbReference type="ChEBI" id="CHEBI:61717"/>
    </cofactor>
    <text evidence="19 21">Binds 2 heme C groups per subunit.</text>
</comment>
<evidence type="ECO:0000256" key="21">
    <source>
        <dbReference type="PIRSR" id="PIRSR000006-2"/>
    </source>
</evidence>
<dbReference type="AlphaFoldDB" id="A0A4R1F367"/>
<keyword evidence="9 22" id="KW-0812">Transmembrane</keyword>
<evidence type="ECO:0000256" key="10">
    <source>
        <dbReference type="ARBA" id="ARBA00022723"/>
    </source>
</evidence>
<dbReference type="GO" id="GO:0006119">
    <property type="term" value="P:oxidative phosphorylation"/>
    <property type="evidence" value="ECO:0007669"/>
    <property type="project" value="UniProtKB-UniPathway"/>
</dbReference>
<feature type="binding site" description="axial binding residue" evidence="20">
    <location>
        <position position="162"/>
    </location>
    <ligand>
        <name>heme c</name>
        <dbReference type="ChEBI" id="CHEBI:61717"/>
        <label>1</label>
    </ligand>
    <ligandPart>
        <name>Fe</name>
        <dbReference type="ChEBI" id="CHEBI:18248"/>
    </ligandPart>
</feature>
<dbReference type="OrthoDB" id="9811281at2"/>
<evidence type="ECO:0000256" key="16">
    <source>
        <dbReference type="ARBA" id="ARBA00023004"/>
    </source>
</evidence>
<dbReference type="SUPFAM" id="SSF46626">
    <property type="entry name" value="Cytochrome c"/>
    <property type="match status" value="2"/>
</dbReference>
<dbReference type="Pfam" id="PF13442">
    <property type="entry name" value="Cytochrome_CBB3"/>
    <property type="match status" value="2"/>
</dbReference>
<dbReference type="GO" id="GO:0009055">
    <property type="term" value="F:electron transfer activity"/>
    <property type="evidence" value="ECO:0007669"/>
    <property type="project" value="InterPro"/>
</dbReference>
<keyword evidence="8 19" id="KW-0679">Respiratory chain</keyword>